<gene>
    <name evidence="1" type="ORF">Q664_18885</name>
</gene>
<evidence type="ECO:0000313" key="2">
    <source>
        <dbReference type="Proteomes" id="UP000028547"/>
    </source>
</evidence>
<accession>A0A084STW5</accession>
<protein>
    <submittedName>
        <fullName evidence="1">Uncharacterized protein</fullName>
    </submittedName>
</protein>
<evidence type="ECO:0000313" key="1">
    <source>
        <dbReference type="EMBL" id="KFA91900.1"/>
    </source>
</evidence>
<proteinExistence type="predicted"/>
<dbReference type="EMBL" id="JPMI01000123">
    <property type="protein sequence ID" value="KFA91900.1"/>
    <property type="molecule type" value="Genomic_DNA"/>
</dbReference>
<comment type="caution">
    <text evidence="1">The sequence shown here is derived from an EMBL/GenBank/DDBJ whole genome shotgun (WGS) entry which is preliminary data.</text>
</comment>
<sequence>MKQTNGSNTLPELTLEQVRDSILGYLEQGNAGLYNIGHLYNYTVDNKLAEKNKYESAQQFFSQHIKALSQSTLSRYGAVAREFTEEACKKYGVMNLTTLRTYASAADIQPTSGDPGATPIDVPLEDGRVVRKPFAECTMEELKRAVKGKRQPSRATMPATDAARVEFMRESLSRHFAQSARVQFKTNIKGGKTFLTIQGVPLEEMERLMEALMDGLMPPVRAVG</sequence>
<name>A0A084STW5_9BACT</name>
<organism evidence="1 2">
    <name type="scientific">Archangium violaceum Cb vi76</name>
    <dbReference type="NCBI Taxonomy" id="1406225"/>
    <lineage>
        <taxon>Bacteria</taxon>
        <taxon>Pseudomonadati</taxon>
        <taxon>Myxococcota</taxon>
        <taxon>Myxococcia</taxon>
        <taxon>Myxococcales</taxon>
        <taxon>Cystobacterineae</taxon>
        <taxon>Archangiaceae</taxon>
        <taxon>Archangium</taxon>
    </lineage>
</organism>
<reference evidence="1 2" key="1">
    <citation type="submission" date="2014-07" db="EMBL/GenBank/DDBJ databases">
        <title>Draft Genome Sequence of Gephyronic Acid Producer, Cystobacter violaceus Strain Cb vi76.</title>
        <authorList>
            <person name="Stevens D.C."/>
            <person name="Young J."/>
            <person name="Carmichael R."/>
            <person name="Tan J."/>
            <person name="Taylor R.E."/>
        </authorList>
    </citation>
    <scope>NUCLEOTIDE SEQUENCE [LARGE SCALE GENOMIC DNA]</scope>
    <source>
        <strain evidence="1 2">Cb vi76</strain>
    </source>
</reference>
<dbReference type="Proteomes" id="UP000028547">
    <property type="component" value="Unassembled WGS sequence"/>
</dbReference>
<dbReference type="AlphaFoldDB" id="A0A084STW5"/>
<dbReference type="RefSeq" id="WP_043396931.1">
    <property type="nucleotide sequence ID" value="NZ_JPMI01000123.1"/>
</dbReference>